<feature type="domain" description="MADF" evidence="1">
    <location>
        <begin position="32"/>
        <end position="108"/>
    </location>
</feature>
<organism evidence="2 3">
    <name type="scientific">Zootermopsis nevadensis</name>
    <name type="common">Dampwood termite</name>
    <dbReference type="NCBI Taxonomy" id="136037"/>
    <lineage>
        <taxon>Eukaryota</taxon>
        <taxon>Metazoa</taxon>
        <taxon>Ecdysozoa</taxon>
        <taxon>Arthropoda</taxon>
        <taxon>Hexapoda</taxon>
        <taxon>Insecta</taxon>
        <taxon>Pterygota</taxon>
        <taxon>Neoptera</taxon>
        <taxon>Polyneoptera</taxon>
        <taxon>Dictyoptera</taxon>
        <taxon>Blattodea</taxon>
        <taxon>Blattoidea</taxon>
        <taxon>Termitoidae</taxon>
        <taxon>Termopsidae</taxon>
        <taxon>Zootermopsis</taxon>
    </lineage>
</organism>
<gene>
    <name evidence="2" type="ORF">L798_10303</name>
</gene>
<name>A0A067R881_ZOONE</name>
<accession>A0A067R881</accession>
<dbReference type="Pfam" id="PF10545">
    <property type="entry name" value="MADF_DNA_bdg"/>
    <property type="match status" value="1"/>
</dbReference>
<reference evidence="2 3" key="1">
    <citation type="journal article" date="2014" name="Nat. Commun.">
        <title>Molecular traces of alternative social organization in a termite genome.</title>
        <authorList>
            <person name="Terrapon N."/>
            <person name="Li C."/>
            <person name="Robertson H.M."/>
            <person name="Ji L."/>
            <person name="Meng X."/>
            <person name="Booth W."/>
            <person name="Chen Z."/>
            <person name="Childers C.P."/>
            <person name="Glastad K.M."/>
            <person name="Gokhale K."/>
            <person name="Gowin J."/>
            <person name="Gronenberg W."/>
            <person name="Hermansen R.A."/>
            <person name="Hu H."/>
            <person name="Hunt B.G."/>
            <person name="Huylmans A.K."/>
            <person name="Khalil S.M."/>
            <person name="Mitchell R.D."/>
            <person name="Munoz-Torres M.C."/>
            <person name="Mustard J.A."/>
            <person name="Pan H."/>
            <person name="Reese J.T."/>
            <person name="Scharf M.E."/>
            <person name="Sun F."/>
            <person name="Vogel H."/>
            <person name="Xiao J."/>
            <person name="Yang W."/>
            <person name="Yang Z."/>
            <person name="Yang Z."/>
            <person name="Zhou J."/>
            <person name="Zhu J."/>
            <person name="Brent C.S."/>
            <person name="Elsik C.G."/>
            <person name="Goodisman M.A."/>
            <person name="Liberles D.A."/>
            <person name="Roe R.M."/>
            <person name="Vargo E.L."/>
            <person name="Vilcinskas A."/>
            <person name="Wang J."/>
            <person name="Bornberg-Bauer E."/>
            <person name="Korb J."/>
            <person name="Zhang G."/>
            <person name="Liebig J."/>
        </authorList>
    </citation>
    <scope>NUCLEOTIDE SEQUENCE [LARGE SCALE GENOMIC DNA]</scope>
    <source>
        <tissue evidence="2">Whole organism</tissue>
    </source>
</reference>
<dbReference type="PANTHER" id="PTHR21505">
    <property type="entry name" value="MADF DOMAIN-CONTAINING PROTEIN-RELATED"/>
    <property type="match status" value="1"/>
</dbReference>
<dbReference type="EMBL" id="KK852817">
    <property type="protein sequence ID" value="KDR15759.1"/>
    <property type="molecule type" value="Genomic_DNA"/>
</dbReference>
<evidence type="ECO:0000259" key="1">
    <source>
        <dbReference type="Pfam" id="PF10545"/>
    </source>
</evidence>
<evidence type="ECO:0000313" key="2">
    <source>
        <dbReference type="EMBL" id="KDR15759.1"/>
    </source>
</evidence>
<dbReference type="Proteomes" id="UP000027135">
    <property type="component" value="Unassembled WGS sequence"/>
</dbReference>
<dbReference type="InterPro" id="IPR006578">
    <property type="entry name" value="MADF-dom"/>
</dbReference>
<dbReference type="PANTHER" id="PTHR21505:SF8">
    <property type="entry name" value="DPT-YFP REPRESSOR BY OVEREXPRESSION, ISOFORM D-RELATED"/>
    <property type="match status" value="1"/>
</dbReference>
<proteinExistence type="predicted"/>
<keyword evidence="3" id="KW-1185">Reference proteome</keyword>
<evidence type="ECO:0000313" key="3">
    <source>
        <dbReference type="Proteomes" id="UP000027135"/>
    </source>
</evidence>
<protein>
    <recommendedName>
        <fullName evidence="1">MADF domain-containing protein</fullName>
    </recommendedName>
</protein>
<dbReference type="InParanoid" id="A0A067R881"/>
<dbReference type="AlphaFoldDB" id="A0A067R881"/>
<sequence length="119" mass="13914">MSNFDLGNNLLIKWLLCCDRKKRKRLISKGVKSKQYSNKHLRNSAYLKLIEKMQEVVGTATKDTVVKINNMRSSYRKELKKVAHCTRRGLSGEVQDPSLCYLHMLDFLYDQVVIPVRRL</sequence>